<dbReference type="EMBL" id="DTBP01000019">
    <property type="protein sequence ID" value="HGQ74039.1"/>
    <property type="molecule type" value="Genomic_DNA"/>
</dbReference>
<sequence length="213" mass="24883">MVGLLLIIVRDNVLYEGIISLKSEKGYYATPIGFTIRGNNIYIKVYHGSLTHSYLSTIRKTVLNITDNPYIYLYLAFKKEFNGLNKVSFIEVEDNAPVLEEAKAYAILYLRDIIPCLNYDTFIYNYNTFVTRNPDIEPLSRCNWLAIEALIYLTKLFKIRDSGVEVSNMKTYLNHVFRIMERLCNDPYHKELVNNLFKLYISISGNHNNNYLF</sequence>
<evidence type="ECO:0000259" key="1">
    <source>
        <dbReference type="Pfam" id="PF04289"/>
    </source>
</evidence>
<name>A0A7C4JLG0_STAMA</name>
<gene>
    <name evidence="2" type="ORF">ENU09_03215</name>
    <name evidence="3" type="ORF">ENU20_03060</name>
</gene>
<dbReference type="EMBL" id="DTBE01000081">
    <property type="protein sequence ID" value="HGQ59706.1"/>
    <property type="molecule type" value="Genomic_DNA"/>
</dbReference>
<dbReference type="AlphaFoldDB" id="A0A7C4JLG0"/>
<dbReference type="SUPFAM" id="SSF50475">
    <property type="entry name" value="FMN-binding split barrel"/>
    <property type="match status" value="1"/>
</dbReference>
<protein>
    <submittedName>
        <fullName evidence="3">DUF447 family protein</fullName>
    </submittedName>
</protein>
<dbReference type="Pfam" id="PF04289">
    <property type="entry name" value="DUF447_N"/>
    <property type="match status" value="1"/>
</dbReference>
<evidence type="ECO:0000313" key="3">
    <source>
        <dbReference type="EMBL" id="HGQ74039.1"/>
    </source>
</evidence>
<dbReference type="InterPro" id="IPR007386">
    <property type="entry name" value="DUF447_N"/>
</dbReference>
<proteinExistence type="predicted"/>
<accession>A0A7C4JLG0</accession>
<evidence type="ECO:0000313" key="2">
    <source>
        <dbReference type="EMBL" id="HGQ59706.1"/>
    </source>
</evidence>
<reference evidence="3" key="1">
    <citation type="journal article" date="2020" name="mSystems">
        <title>Genome- and Community-Level Interaction Insights into Carbon Utilization and Element Cycling Functions of Hydrothermarchaeota in Hydrothermal Sediment.</title>
        <authorList>
            <person name="Zhou Z."/>
            <person name="Liu Y."/>
            <person name="Xu W."/>
            <person name="Pan J."/>
            <person name="Luo Z.H."/>
            <person name="Li M."/>
        </authorList>
    </citation>
    <scope>NUCLEOTIDE SEQUENCE [LARGE SCALE GENOMIC DNA]</scope>
    <source>
        <strain evidence="2">SpSt-638</strain>
        <strain evidence="3">SpSt-648</strain>
    </source>
</reference>
<dbReference type="Gene3D" id="2.30.110.10">
    <property type="entry name" value="Electron Transport, Fmn-binding Protein, Chain A"/>
    <property type="match status" value="1"/>
</dbReference>
<dbReference type="InterPro" id="IPR012349">
    <property type="entry name" value="Split_barrel_FMN-bd"/>
</dbReference>
<comment type="caution">
    <text evidence="3">The sequence shown here is derived from an EMBL/GenBank/DDBJ whole genome shotgun (WGS) entry which is preliminary data.</text>
</comment>
<organism evidence="3">
    <name type="scientific">Staphylothermus marinus</name>
    <dbReference type="NCBI Taxonomy" id="2280"/>
    <lineage>
        <taxon>Archaea</taxon>
        <taxon>Thermoproteota</taxon>
        <taxon>Thermoprotei</taxon>
        <taxon>Desulfurococcales</taxon>
        <taxon>Desulfurococcaceae</taxon>
        <taxon>Staphylothermus</taxon>
    </lineage>
</organism>
<feature type="domain" description="DUF447" evidence="1">
    <location>
        <begin position="15"/>
        <end position="108"/>
    </location>
</feature>